<dbReference type="Pfam" id="PF03094">
    <property type="entry name" value="Mlo"/>
    <property type="match status" value="1"/>
</dbReference>
<proteinExistence type="inferred from homology"/>
<dbReference type="Proteomes" id="UP000467840">
    <property type="component" value="Chromosome 9"/>
</dbReference>
<comment type="similarity">
    <text evidence="2">Belongs to the MLO family.</text>
</comment>
<keyword evidence="6" id="KW-0472">Membrane</keyword>
<sequence>MRRWENWEAETRTLEYQFSKDPRRFQLTHQTSFGKRHLRYWTEHSLLRWPTCFLRQFYGSVSKVDYLTLRHGFITAHFEQGTNFDFQKYIKRALEKDFGVVVGIRYMYVFGFWALAELLSTGILHLDLVQIRSKIMLPPRNRGYCHKACHGSVGTLPLWLCNTSSICSGHTDGHFDEEKCFPR</sequence>
<keyword evidence="7" id="KW-0568">Pathogenesis-related protein</keyword>
<dbReference type="PANTHER" id="PTHR31942">
    <property type="entry name" value="MLO-LIKE PROTEIN 1"/>
    <property type="match status" value="1"/>
</dbReference>
<comment type="caution">
    <text evidence="8">The sequence shown here is derived from an EMBL/GenBank/DDBJ whole genome shotgun (WGS) entry which is preliminary data.</text>
</comment>
<dbReference type="EMBL" id="JAAGAX010000008">
    <property type="protein sequence ID" value="KAF2305171.1"/>
    <property type="molecule type" value="Genomic_DNA"/>
</dbReference>
<evidence type="ECO:0000256" key="6">
    <source>
        <dbReference type="ARBA" id="ARBA00023136"/>
    </source>
</evidence>
<name>A0A6A6LUS5_HEVBR</name>
<dbReference type="PANTHER" id="PTHR31942:SF72">
    <property type="entry name" value="MLO-LIKE PROTEIN"/>
    <property type="match status" value="1"/>
</dbReference>
<protein>
    <submittedName>
        <fullName evidence="8">Uncharacterized protein</fullName>
    </submittedName>
</protein>
<dbReference type="GO" id="GO:0016020">
    <property type="term" value="C:membrane"/>
    <property type="evidence" value="ECO:0007669"/>
    <property type="project" value="UniProtKB-SubCell"/>
</dbReference>
<evidence type="ECO:0000256" key="7">
    <source>
        <dbReference type="ARBA" id="ARBA00023265"/>
    </source>
</evidence>
<comment type="subcellular location">
    <subcellularLocation>
        <location evidence="1">Membrane</location>
        <topology evidence="1">Multi-pass membrane protein</topology>
    </subcellularLocation>
</comment>
<keyword evidence="3" id="KW-0812">Transmembrane</keyword>
<gene>
    <name evidence="8" type="ORF">GH714_002739</name>
</gene>
<dbReference type="InterPro" id="IPR004326">
    <property type="entry name" value="Mlo"/>
</dbReference>
<evidence type="ECO:0000256" key="3">
    <source>
        <dbReference type="ARBA" id="ARBA00022692"/>
    </source>
</evidence>
<evidence type="ECO:0000256" key="5">
    <source>
        <dbReference type="ARBA" id="ARBA00022989"/>
    </source>
</evidence>
<dbReference type="GO" id="GO:0006952">
    <property type="term" value="P:defense response"/>
    <property type="evidence" value="ECO:0007669"/>
    <property type="project" value="UniProtKB-KW"/>
</dbReference>
<evidence type="ECO:0000256" key="4">
    <source>
        <dbReference type="ARBA" id="ARBA00022821"/>
    </source>
</evidence>
<evidence type="ECO:0000256" key="1">
    <source>
        <dbReference type="ARBA" id="ARBA00004141"/>
    </source>
</evidence>
<evidence type="ECO:0000313" key="8">
    <source>
        <dbReference type="EMBL" id="KAF2305171.1"/>
    </source>
</evidence>
<accession>A0A6A6LUS5</accession>
<evidence type="ECO:0000256" key="2">
    <source>
        <dbReference type="ARBA" id="ARBA00006574"/>
    </source>
</evidence>
<keyword evidence="9" id="KW-1185">Reference proteome</keyword>
<reference evidence="8 9" key="1">
    <citation type="journal article" date="2020" name="Mol. Plant">
        <title>The Chromosome-Based Rubber Tree Genome Provides New Insights into Spurge Genome Evolution and Rubber Biosynthesis.</title>
        <authorList>
            <person name="Liu J."/>
            <person name="Shi C."/>
            <person name="Shi C.C."/>
            <person name="Li W."/>
            <person name="Zhang Q.J."/>
            <person name="Zhang Y."/>
            <person name="Li K."/>
            <person name="Lu H.F."/>
            <person name="Shi C."/>
            <person name="Zhu S.T."/>
            <person name="Xiao Z.Y."/>
            <person name="Nan H."/>
            <person name="Yue Y."/>
            <person name="Zhu X.G."/>
            <person name="Wu Y."/>
            <person name="Hong X.N."/>
            <person name="Fan G.Y."/>
            <person name="Tong Y."/>
            <person name="Zhang D."/>
            <person name="Mao C.L."/>
            <person name="Liu Y.L."/>
            <person name="Hao S.J."/>
            <person name="Liu W.Q."/>
            <person name="Lv M.Q."/>
            <person name="Zhang H.B."/>
            <person name="Liu Y."/>
            <person name="Hu-Tang G.R."/>
            <person name="Wang J.P."/>
            <person name="Wang J.H."/>
            <person name="Sun Y.H."/>
            <person name="Ni S.B."/>
            <person name="Chen W.B."/>
            <person name="Zhang X.C."/>
            <person name="Jiao Y.N."/>
            <person name="Eichler E.E."/>
            <person name="Li G.H."/>
            <person name="Liu X."/>
            <person name="Gao L.Z."/>
        </authorList>
    </citation>
    <scope>NUCLEOTIDE SEQUENCE [LARGE SCALE GENOMIC DNA]</scope>
    <source>
        <strain evidence="9">cv. GT1</strain>
        <tissue evidence="8">Leaf</tissue>
    </source>
</reference>
<keyword evidence="5" id="KW-1133">Transmembrane helix</keyword>
<dbReference type="AlphaFoldDB" id="A0A6A6LUS5"/>
<keyword evidence="4" id="KW-0611">Plant defense</keyword>
<evidence type="ECO:0000313" key="9">
    <source>
        <dbReference type="Proteomes" id="UP000467840"/>
    </source>
</evidence>
<organism evidence="8 9">
    <name type="scientific">Hevea brasiliensis</name>
    <name type="common">Para rubber tree</name>
    <name type="synonym">Siphonia brasiliensis</name>
    <dbReference type="NCBI Taxonomy" id="3981"/>
    <lineage>
        <taxon>Eukaryota</taxon>
        <taxon>Viridiplantae</taxon>
        <taxon>Streptophyta</taxon>
        <taxon>Embryophyta</taxon>
        <taxon>Tracheophyta</taxon>
        <taxon>Spermatophyta</taxon>
        <taxon>Magnoliopsida</taxon>
        <taxon>eudicotyledons</taxon>
        <taxon>Gunneridae</taxon>
        <taxon>Pentapetalae</taxon>
        <taxon>rosids</taxon>
        <taxon>fabids</taxon>
        <taxon>Malpighiales</taxon>
        <taxon>Euphorbiaceae</taxon>
        <taxon>Crotonoideae</taxon>
        <taxon>Micrandreae</taxon>
        <taxon>Hevea</taxon>
    </lineage>
</organism>